<name>A0A9W6ZG87_9STRA</name>
<evidence type="ECO:0000313" key="2">
    <source>
        <dbReference type="EMBL" id="GMH53864.1"/>
    </source>
</evidence>
<dbReference type="AlphaFoldDB" id="A0A9W6ZG87"/>
<gene>
    <name evidence="2" type="ORF">TrLO_g14771</name>
</gene>
<feature type="compositionally biased region" description="Basic and acidic residues" evidence="1">
    <location>
        <begin position="20"/>
        <end position="57"/>
    </location>
</feature>
<reference evidence="3" key="1">
    <citation type="journal article" date="2023" name="Commun. Biol.">
        <title>Genome analysis of Parmales, the sister group of diatoms, reveals the evolutionary specialization of diatoms from phago-mixotrophs to photoautotrophs.</title>
        <authorList>
            <person name="Ban H."/>
            <person name="Sato S."/>
            <person name="Yoshikawa S."/>
            <person name="Yamada K."/>
            <person name="Nakamura Y."/>
            <person name="Ichinomiya M."/>
            <person name="Sato N."/>
            <person name="Blanc-Mathieu R."/>
            <person name="Endo H."/>
            <person name="Kuwata A."/>
            <person name="Ogata H."/>
        </authorList>
    </citation>
    <scope>NUCLEOTIDE SEQUENCE [LARGE SCALE GENOMIC DNA]</scope>
    <source>
        <strain evidence="3">NIES 3700</strain>
    </source>
</reference>
<proteinExistence type="predicted"/>
<evidence type="ECO:0000313" key="3">
    <source>
        <dbReference type="Proteomes" id="UP001165122"/>
    </source>
</evidence>
<dbReference type="Proteomes" id="UP001165122">
    <property type="component" value="Unassembled WGS sequence"/>
</dbReference>
<evidence type="ECO:0000256" key="1">
    <source>
        <dbReference type="SAM" id="MobiDB-lite"/>
    </source>
</evidence>
<dbReference type="OrthoDB" id="10486413at2759"/>
<accession>A0A9W6ZG87</accession>
<keyword evidence="3" id="KW-1185">Reference proteome</keyword>
<comment type="caution">
    <text evidence="2">The sequence shown here is derived from an EMBL/GenBank/DDBJ whole genome shotgun (WGS) entry which is preliminary data.</text>
</comment>
<dbReference type="EMBL" id="BRXW01000430">
    <property type="protein sequence ID" value="GMH53864.1"/>
    <property type="molecule type" value="Genomic_DNA"/>
</dbReference>
<sequence length="174" mass="18997">MGMGNNGTILASGPCTTPLRRTDVPKNEEKVKRDAEAAKAKEEQAKLAAEKAKEKPVKLDAEPTFEELVKAKVIQVVKEKETEQKPADSDSDSDALAKKKEICAIARKTKRNCNPKFREICCLASAKICEGDGPVDEDGGGMICSCGVSMCQEYIMFEGDGIANQCFDYYTIFC</sequence>
<protein>
    <submittedName>
        <fullName evidence="2">Uncharacterized protein</fullName>
    </submittedName>
</protein>
<organism evidence="2 3">
    <name type="scientific">Triparma laevis f. longispina</name>
    <dbReference type="NCBI Taxonomy" id="1714387"/>
    <lineage>
        <taxon>Eukaryota</taxon>
        <taxon>Sar</taxon>
        <taxon>Stramenopiles</taxon>
        <taxon>Ochrophyta</taxon>
        <taxon>Bolidophyceae</taxon>
        <taxon>Parmales</taxon>
        <taxon>Triparmaceae</taxon>
        <taxon>Triparma</taxon>
    </lineage>
</organism>
<feature type="region of interest" description="Disordered" evidence="1">
    <location>
        <begin position="1"/>
        <end position="57"/>
    </location>
</feature>